<dbReference type="GO" id="GO:0015138">
    <property type="term" value="F:fumarate transmembrane transporter activity"/>
    <property type="evidence" value="ECO:0007669"/>
    <property type="project" value="TreeGrafter"/>
</dbReference>
<evidence type="ECO:0000256" key="6">
    <source>
        <dbReference type="ARBA" id="ARBA00022847"/>
    </source>
</evidence>
<comment type="similarity">
    <text evidence="2">Belongs to the dicarboxylate/amino acid:cation symporter (DAACS) (TC 2.A.23) family.</text>
</comment>
<evidence type="ECO:0000256" key="5">
    <source>
        <dbReference type="ARBA" id="ARBA00022692"/>
    </source>
</evidence>
<evidence type="ECO:0000256" key="2">
    <source>
        <dbReference type="ARBA" id="ARBA00006148"/>
    </source>
</evidence>
<keyword evidence="7 9" id="KW-1133">Transmembrane helix</keyword>
<name>A0A4Z0NU60_9HYPH</name>
<protein>
    <submittedName>
        <fullName evidence="10">Cation:dicarboxylase symporter family transporter</fullName>
    </submittedName>
</protein>
<proteinExistence type="inferred from homology"/>
<dbReference type="GO" id="GO:0015366">
    <property type="term" value="F:malate:proton symporter activity"/>
    <property type="evidence" value="ECO:0007669"/>
    <property type="project" value="TreeGrafter"/>
</dbReference>
<dbReference type="GO" id="GO:0070778">
    <property type="term" value="P:L-aspartate transmembrane transport"/>
    <property type="evidence" value="ECO:0007669"/>
    <property type="project" value="TreeGrafter"/>
</dbReference>
<dbReference type="InterPro" id="IPR036458">
    <property type="entry name" value="Na:dicarbo_symporter_sf"/>
</dbReference>
<feature type="transmembrane region" description="Helical" evidence="9">
    <location>
        <begin position="35"/>
        <end position="60"/>
    </location>
</feature>
<comment type="caution">
    <text evidence="10">The sequence shown here is derived from an EMBL/GenBank/DDBJ whole genome shotgun (WGS) entry which is preliminary data.</text>
</comment>
<keyword evidence="6" id="KW-0769">Symport</keyword>
<sequence>MSDATLDPHAIPPTPRPAAAAAAATPRKKALWRNLGVQIIIAMALGAAVGFLLPGVAVQLKILGDIFLRLIKTAVAPLVFLCVVVGVTSAGDFKRVGKVGLIAMIYFEIVSTLALGLGMLAGNLLGVGQGMADSTRASLAHGKAPSGANAPHSTLDFILNVFPDNFIGAFARGELLQVLVIALIFGAALLHLSPEKRQPIETGLNRISDAFFEFIHLIMLVAPIGTFGAVAFAVGSSGTTVLLSLIYLILSFYAVVILFIVVVLGAISAMFKINLFQLLDFIREEIYIVLGTASSESVLPRLLEKLPAYGCSRQSVGLVLPTGYAFNLDGTSIYMSMGIVFLANAYHVPLDLGQQLGILAVMLLTSKGAATVSGGSFVVFAATVAATGILPLEGLPILFGVYRFMSIAVATTNAIGNSVATVVTAKLAGEFDPAMAQEAMARLRAERAAAA</sequence>
<evidence type="ECO:0000256" key="3">
    <source>
        <dbReference type="ARBA" id="ARBA00022448"/>
    </source>
</evidence>
<feature type="transmembrane region" description="Helical" evidence="9">
    <location>
        <begin position="175"/>
        <end position="193"/>
    </location>
</feature>
<keyword evidence="3" id="KW-0813">Transport</keyword>
<dbReference type="Gene3D" id="1.10.3860.10">
    <property type="entry name" value="Sodium:dicarboxylate symporter"/>
    <property type="match status" value="1"/>
</dbReference>
<dbReference type="PANTHER" id="PTHR42865:SF1">
    <property type="entry name" value="AEROBIC C4-DICARBOXYLATE TRANSPORT PROTEIN"/>
    <property type="match status" value="1"/>
</dbReference>
<feature type="transmembrane region" description="Helical" evidence="9">
    <location>
        <begin position="214"/>
        <end position="235"/>
    </location>
</feature>
<evidence type="ECO:0000256" key="8">
    <source>
        <dbReference type="ARBA" id="ARBA00023136"/>
    </source>
</evidence>
<comment type="subcellular location">
    <subcellularLocation>
        <location evidence="1">Cell inner membrane</location>
        <topology evidence="1">Multi-pass membrane protein</topology>
    </subcellularLocation>
</comment>
<dbReference type="PANTHER" id="PTHR42865">
    <property type="entry name" value="PROTON/GLUTAMATE-ASPARTATE SYMPORTER"/>
    <property type="match status" value="1"/>
</dbReference>
<dbReference type="Pfam" id="PF00375">
    <property type="entry name" value="SDF"/>
    <property type="match status" value="1"/>
</dbReference>
<keyword evidence="11" id="KW-1185">Reference proteome</keyword>
<evidence type="ECO:0000256" key="1">
    <source>
        <dbReference type="ARBA" id="ARBA00004429"/>
    </source>
</evidence>
<feature type="transmembrane region" description="Helical" evidence="9">
    <location>
        <begin position="99"/>
        <end position="121"/>
    </location>
</feature>
<dbReference type="Proteomes" id="UP000297535">
    <property type="component" value="Unassembled WGS sequence"/>
</dbReference>
<keyword evidence="5 9" id="KW-0812">Transmembrane</keyword>
<gene>
    <name evidence="10" type="ORF">EU555_05410</name>
</gene>
<dbReference type="PRINTS" id="PR00173">
    <property type="entry name" value="EDTRNSPORT"/>
</dbReference>
<feature type="transmembrane region" description="Helical" evidence="9">
    <location>
        <begin position="241"/>
        <end position="267"/>
    </location>
</feature>
<dbReference type="RefSeq" id="WP_135413649.1">
    <property type="nucleotide sequence ID" value="NZ_SRLB01000004.1"/>
</dbReference>
<evidence type="ECO:0000256" key="9">
    <source>
        <dbReference type="SAM" id="Phobius"/>
    </source>
</evidence>
<dbReference type="GO" id="GO:0015141">
    <property type="term" value="F:succinate transmembrane transporter activity"/>
    <property type="evidence" value="ECO:0007669"/>
    <property type="project" value="TreeGrafter"/>
</dbReference>
<keyword evidence="4" id="KW-1003">Cell membrane</keyword>
<dbReference type="EMBL" id="SRLB01000004">
    <property type="protein sequence ID" value="TGE01045.1"/>
    <property type="molecule type" value="Genomic_DNA"/>
</dbReference>
<dbReference type="SUPFAM" id="SSF118215">
    <property type="entry name" value="Proton glutamate symport protein"/>
    <property type="match status" value="1"/>
</dbReference>
<dbReference type="FunFam" id="1.10.3860.10:FF:000001">
    <property type="entry name" value="C4-dicarboxylate transport protein"/>
    <property type="match status" value="1"/>
</dbReference>
<dbReference type="InterPro" id="IPR001991">
    <property type="entry name" value="Na-dicarboxylate_symporter"/>
</dbReference>
<evidence type="ECO:0000313" key="10">
    <source>
        <dbReference type="EMBL" id="TGE01045.1"/>
    </source>
</evidence>
<evidence type="ECO:0000313" key="11">
    <source>
        <dbReference type="Proteomes" id="UP000297535"/>
    </source>
</evidence>
<accession>A0A4Z0NU60</accession>
<dbReference type="GO" id="GO:0005886">
    <property type="term" value="C:plasma membrane"/>
    <property type="evidence" value="ECO:0007669"/>
    <property type="project" value="UniProtKB-SubCell"/>
</dbReference>
<feature type="transmembrane region" description="Helical" evidence="9">
    <location>
        <begin position="66"/>
        <end position="87"/>
    </location>
</feature>
<dbReference type="OrthoDB" id="9766690at2"/>
<reference evidence="10 11" key="1">
    <citation type="submission" date="2019-04" db="EMBL/GenBank/DDBJ databases">
        <authorList>
            <person name="Feng G."/>
            <person name="Zhu H."/>
        </authorList>
    </citation>
    <scope>NUCLEOTIDE SEQUENCE [LARGE SCALE GENOMIC DNA]</scope>
    <source>
        <strain evidence="10 11">6HR-1</strain>
    </source>
</reference>
<evidence type="ECO:0000256" key="4">
    <source>
        <dbReference type="ARBA" id="ARBA00022475"/>
    </source>
</evidence>
<organism evidence="10 11">
    <name type="scientific">Methylobacterium nonmethylotrophicum</name>
    <dbReference type="NCBI Taxonomy" id="1141884"/>
    <lineage>
        <taxon>Bacteria</taxon>
        <taxon>Pseudomonadati</taxon>
        <taxon>Pseudomonadota</taxon>
        <taxon>Alphaproteobacteria</taxon>
        <taxon>Hyphomicrobiales</taxon>
        <taxon>Methylobacteriaceae</taxon>
        <taxon>Methylobacterium</taxon>
    </lineage>
</organism>
<dbReference type="AlphaFoldDB" id="A0A4Z0NU60"/>
<evidence type="ECO:0000256" key="7">
    <source>
        <dbReference type="ARBA" id="ARBA00022989"/>
    </source>
</evidence>
<keyword evidence="8 9" id="KW-0472">Membrane</keyword>